<dbReference type="GO" id="GO:0071555">
    <property type="term" value="P:cell wall organization"/>
    <property type="evidence" value="ECO:0007669"/>
    <property type="project" value="UniProtKB-KW"/>
</dbReference>
<dbReference type="PANTHER" id="PTHR21562:SF93">
    <property type="entry name" value="PECTIN ACETYLESTERASE 8"/>
    <property type="match status" value="1"/>
</dbReference>
<keyword evidence="5" id="KW-0964">Secreted</keyword>
<evidence type="ECO:0000256" key="1">
    <source>
        <dbReference type="ARBA" id="ARBA00003534"/>
    </source>
</evidence>
<comment type="similarity">
    <text evidence="3 5">Belongs to the pectinacetylesterase family.</text>
</comment>
<dbReference type="AlphaFoldDB" id="A0AAV5BJF2"/>
<proteinExistence type="inferred from homology"/>
<name>A0AAV5BJF2_ELECO</name>
<reference evidence="6" key="1">
    <citation type="journal article" date="2018" name="DNA Res.">
        <title>Multiple hybrid de novo genome assembly of finger millet, an orphan allotetraploid crop.</title>
        <authorList>
            <person name="Hatakeyama M."/>
            <person name="Aluri S."/>
            <person name="Balachadran M.T."/>
            <person name="Sivarajan S.R."/>
            <person name="Patrignani A."/>
            <person name="Gruter S."/>
            <person name="Poveda L."/>
            <person name="Shimizu-Inatsugi R."/>
            <person name="Baeten J."/>
            <person name="Francoijs K.J."/>
            <person name="Nataraja K.N."/>
            <person name="Reddy Y.A.N."/>
            <person name="Phadnis S."/>
            <person name="Ravikumar R.L."/>
            <person name="Schlapbach R."/>
            <person name="Sreeman S.M."/>
            <person name="Shimizu K.K."/>
        </authorList>
    </citation>
    <scope>NUCLEOTIDE SEQUENCE</scope>
</reference>
<evidence type="ECO:0000256" key="3">
    <source>
        <dbReference type="ARBA" id="ARBA00005784"/>
    </source>
</evidence>
<dbReference type="Proteomes" id="UP001054889">
    <property type="component" value="Unassembled WGS sequence"/>
</dbReference>
<evidence type="ECO:0000313" key="6">
    <source>
        <dbReference type="EMBL" id="GJM86551.1"/>
    </source>
</evidence>
<comment type="caution">
    <text evidence="6">The sequence shown here is derived from an EMBL/GenBank/DDBJ whole genome shotgun (WGS) entry which is preliminary data.</text>
</comment>
<dbReference type="GO" id="GO:0009505">
    <property type="term" value="C:plant-type cell wall"/>
    <property type="evidence" value="ECO:0007669"/>
    <property type="project" value="TreeGrafter"/>
</dbReference>
<organism evidence="6 7">
    <name type="scientific">Eleusine coracana subsp. coracana</name>
    <dbReference type="NCBI Taxonomy" id="191504"/>
    <lineage>
        <taxon>Eukaryota</taxon>
        <taxon>Viridiplantae</taxon>
        <taxon>Streptophyta</taxon>
        <taxon>Embryophyta</taxon>
        <taxon>Tracheophyta</taxon>
        <taxon>Spermatophyta</taxon>
        <taxon>Magnoliopsida</taxon>
        <taxon>Liliopsida</taxon>
        <taxon>Poales</taxon>
        <taxon>Poaceae</taxon>
        <taxon>PACMAD clade</taxon>
        <taxon>Chloridoideae</taxon>
        <taxon>Cynodonteae</taxon>
        <taxon>Eleusininae</taxon>
        <taxon>Eleusine</taxon>
    </lineage>
</organism>
<sequence length="125" mass="13734">MGSNVKCISDAGFFINVKDVAGEGYIAAFFNNVVTTHGSAKNLPSSCTSMLPPGMNYAVSLQCFFPQNEVKQIQTPLFILNAAYDSWQVRNILIPGVADRHGKWHSCKHDIGQCSAEQLQILQGW</sequence>
<dbReference type="PANTHER" id="PTHR21562">
    <property type="entry name" value="NOTUM-RELATED"/>
    <property type="match status" value="1"/>
</dbReference>
<comment type="subcellular location">
    <subcellularLocation>
        <location evidence="2 5">Secreted</location>
        <location evidence="2 5">Cell wall</location>
    </subcellularLocation>
</comment>
<keyword evidence="5" id="KW-0378">Hydrolase</keyword>
<reference evidence="6" key="2">
    <citation type="submission" date="2021-12" db="EMBL/GenBank/DDBJ databases">
        <title>Resequencing data analysis of finger millet.</title>
        <authorList>
            <person name="Hatakeyama M."/>
            <person name="Aluri S."/>
            <person name="Balachadran M.T."/>
            <person name="Sivarajan S.R."/>
            <person name="Poveda L."/>
            <person name="Shimizu-Inatsugi R."/>
            <person name="Schlapbach R."/>
            <person name="Sreeman S.M."/>
            <person name="Shimizu K.K."/>
        </authorList>
    </citation>
    <scope>NUCLEOTIDE SEQUENCE</scope>
</reference>
<evidence type="ECO:0000313" key="7">
    <source>
        <dbReference type="Proteomes" id="UP001054889"/>
    </source>
</evidence>
<protein>
    <recommendedName>
        <fullName evidence="5">Pectin acetylesterase</fullName>
        <ecNumber evidence="5">3.1.1.-</ecNumber>
    </recommendedName>
</protein>
<evidence type="ECO:0000256" key="2">
    <source>
        <dbReference type="ARBA" id="ARBA00004191"/>
    </source>
</evidence>
<keyword evidence="4 5" id="KW-0134">Cell wall</keyword>
<dbReference type="EMBL" id="BQKI01000001">
    <property type="protein sequence ID" value="GJM86551.1"/>
    <property type="molecule type" value="Genomic_DNA"/>
</dbReference>
<accession>A0AAV5BJF2</accession>
<dbReference type="EC" id="3.1.1.-" evidence="5"/>
<evidence type="ECO:0000256" key="4">
    <source>
        <dbReference type="ARBA" id="ARBA00022512"/>
    </source>
</evidence>
<comment type="function">
    <text evidence="1 5">Hydrolyzes acetyl esters in homogalacturonan regions of pectin. In type I primary cell wall, galacturonic acid residues of pectin can be acetylated at the O-2 and O-3 positions. Decreasing the degree of acetylation of pectin gels in vitro alters their physical properties.</text>
</comment>
<dbReference type="Pfam" id="PF03283">
    <property type="entry name" value="PAE"/>
    <property type="match status" value="1"/>
</dbReference>
<keyword evidence="7" id="KW-1185">Reference proteome</keyword>
<dbReference type="GO" id="GO:0052793">
    <property type="term" value="F:pectin acetylesterase activity"/>
    <property type="evidence" value="ECO:0007669"/>
    <property type="project" value="TreeGrafter"/>
</dbReference>
<dbReference type="InterPro" id="IPR004963">
    <property type="entry name" value="PAE/NOTUM"/>
</dbReference>
<keyword evidence="5" id="KW-0961">Cell wall biogenesis/degradation</keyword>
<evidence type="ECO:0000256" key="5">
    <source>
        <dbReference type="RuleBase" id="RU363114"/>
    </source>
</evidence>
<gene>
    <name evidence="6" type="primary">ga02420</name>
    <name evidence="6" type="ORF">PR202_ga02420</name>
</gene>